<comment type="caution">
    <text evidence="1">The sequence shown here is derived from an EMBL/GenBank/DDBJ whole genome shotgun (WGS) entry which is preliminary data.</text>
</comment>
<proteinExistence type="predicted"/>
<sequence length="704" mass="80090">MAEPTTGECVRTSCALRPSFAYCGKRSWYGTVRKRREEVLLWPSPRPGRWQHAEQRWMQEQVQQKLRRILRVFEKVSRTSFFEKLEELKEKRRKASKLFAFREEYGTMVDLLLQLIKAERTGNWKLHLCTMAAMVPYFFAMDRHNYSRWFPVYLSDMKQLETKHPRVHQEFMNGNHVVSRSSNPFSEVSADMALDQSINADLKAKGGIVGISQRPGALQRWFLTSRECAAITTSLKNMYGVEKTDCSGVVHKEASANRVKRDECDVLPSSIAEKLLAGTDKGREQMKAFVEKRLNTGETSFWDPVTSLKIKTFSTTTKKTRVKSTNEKFITVRADRDLFGRLLIAANARKINLREVLSYELSTVPFALSHQDGTLRMTTKSVVLNFLEEQVQVVTCLVSSTLRTVHIIDGMATVQMMKSAGTTTFEELAMKYFTSIVSLLSQSNCSENKINICDFLRSEICKIGKEKLAANKKLIIAGGYKEGERLVRVTREVCEDLEDLSSDQEKVDTTLLLHVKYATRLETRIIVQSPDTDVLVLCTTRVSDISCEELWFRTGPAMKKTSSTANELRYLMFYQKRHKSELLPPTSDSICQHARRATYQTYMWRMALRARQDLSPPEGNGWEKIADTLRPHYMTKDPAPSSLLELTTCQCKKSACQSNCSCANITLACTEACMCMGSFDSCSNPHGTLVDTDDDDEDSSSQSE</sequence>
<evidence type="ECO:0008006" key="3">
    <source>
        <dbReference type="Google" id="ProtNLM"/>
    </source>
</evidence>
<organism evidence="1 2">
    <name type="scientific">Stylophora pistillata</name>
    <name type="common">Smooth cauliflower coral</name>
    <dbReference type="NCBI Taxonomy" id="50429"/>
    <lineage>
        <taxon>Eukaryota</taxon>
        <taxon>Metazoa</taxon>
        <taxon>Cnidaria</taxon>
        <taxon>Anthozoa</taxon>
        <taxon>Hexacorallia</taxon>
        <taxon>Scleractinia</taxon>
        <taxon>Astrocoeniina</taxon>
        <taxon>Pocilloporidae</taxon>
        <taxon>Stylophora</taxon>
    </lineage>
</organism>
<dbReference type="Proteomes" id="UP000225706">
    <property type="component" value="Unassembled WGS sequence"/>
</dbReference>
<accession>A0A2B4RW06</accession>
<reference evidence="2" key="1">
    <citation type="journal article" date="2017" name="bioRxiv">
        <title>Comparative analysis of the genomes of Stylophora pistillata and Acropora digitifera provides evidence for extensive differences between species of corals.</title>
        <authorList>
            <person name="Voolstra C.R."/>
            <person name="Li Y."/>
            <person name="Liew Y.J."/>
            <person name="Baumgarten S."/>
            <person name="Zoccola D."/>
            <person name="Flot J.-F."/>
            <person name="Tambutte S."/>
            <person name="Allemand D."/>
            <person name="Aranda M."/>
        </authorList>
    </citation>
    <scope>NUCLEOTIDE SEQUENCE [LARGE SCALE GENOMIC DNA]</scope>
</reference>
<dbReference type="PANTHER" id="PTHR46704">
    <property type="entry name" value="CXC DOMAIN-CONTAINING PROTEIN-RELATED"/>
    <property type="match status" value="1"/>
</dbReference>
<name>A0A2B4RW06_STYPI</name>
<dbReference type="PANTHER" id="PTHR46704:SF1">
    <property type="entry name" value="TELOMERE LENGTH REGULATION PROTEIN TEL2 HOMOLOG"/>
    <property type="match status" value="1"/>
</dbReference>
<keyword evidence="2" id="KW-1185">Reference proteome</keyword>
<evidence type="ECO:0000313" key="2">
    <source>
        <dbReference type="Proteomes" id="UP000225706"/>
    </source>
</evidence>
<gene>
    <name evidence="1" type="ORF">AWC38_SpisGene14518</name>
</gene>
<protein>
    <recommendedName>
        <fullName evidence="3">Tesmin/TSO1-like CXC domain-containing protein</fullName>
    </recommendedName>
</protein>
<evidence type="ECO:0000313" key="1">
    <source>
        <dbReference type="EMBL" id="PFX21009.1"/>
    </source>
</evidence>
<dbReference type="EMBL" id="LSMT01000295">
    <property type="protein sequence ID" value="PFX21009.1"/>
    <property type="molecule type" value="Genomic_DNA"/>
</dbReference>
<dbReference type="OrthoDB" id="5987889at2759"/>
<dbReference type="AlphaFoldDB" id="A0A2B4RW06"/>